<evidence type="ECO:0000256" key="1">
    <source>
        <dbReference type="ARBA" id="ARBA00004479"/>
    </source>
</evidence>
<dbReference type="Pfam" id="PF00069">
    <property type="entry name" value="Pkinase"/>
    <property type="match status" value="1"/>
</dbReference>
<evidence type="ECO:0000313" key="17">
    <source>
        <dbReference type="Proteomes" id="UP001140949"/>
    </source>
</evidence>
<dbReference type="PROSITE" id="PS50011">
    <property type="entry name" value="PROTEIN_KINASE_DOM"/>
    <property type="match status" value="1"/>
</dbReference>
<comment type="subcellular location">
    <subcellularLocation>
        <location evidence="1">Membrane</location>
        <topology evidence="1">Single-pass type I membrane protein</topology>
    </subcellularLocation>
</comment>
<dbReference type="EMBL" id="JANAVB010036017">
    <property type="protein sequence ID" value="KAJ6804237.1"/>
    <property type="molecule type" value="Genomic_DNA"/>
</dbReference>
<keyword evidence="11 16" id="KW-0675">Receptor</keyword>
<protein>
    <submittedName>
        <fullName evidence="16">Inactive leucine-rich repeat receptor-like protein kinase</fullName>
    </submittedName>
</protein>
<dbReference type="Gene3D" id="1.10.510.10">
    <property type="entry name" value="Transferase(Phosphotransferase) domain 1"/>
    <property type="match status" value="1"/>
</dbReference>
<evidence type="ECO:0000256" key="6">
    <source>
        <dbReference type="ARBA" id="ARBA00022737"/>
    </source>
</evidence>
<dbReference type="FunFam" id="1.10.510.10:FF:000388">
    <property type="entry name" value="Leucine-rich repeat receptor-like tyrosine-protein kinase PXC3"/>
    <property type="match status" value="1"/>
</dbReference>
<dbReference type="InterPro" id="IPR000719">
    <property type="entry name" value="Prot_kinase_dom"/>
</dbReference>
<dbReference type="Proteomes" id="UP001140949">
    <property type="component" value="Unassembled WGS sequence"/>
</dbReference>
<dbReference type="SUPFAM" id="SSF52058">
    <property type="entry name" value="L domain-like"/>
    <property type="match status" value="2"/>
</dbReference>
<dbReference type="SUPFAM" id="SSF56112">
    <property type="entry name" value="Protein kinase-like (PK-like)"/>
    <property type="match status" value="1"/>
</dbReference>
<keyword evidence="16" id="KW-0418">Kinase</keyword>
<dbReference type="Pfam" id="PF00560">
    <property type="entry name" value="LRR_1"/>
    <property type="match status" value="1"/>
</dbReference>
<evidence type="ECO:0000256" key="9">
    <source>
        <dbReference type="ARBA" id="ARBA00022989"/>
    </source>
</evidence>
<keyword evidence="7" id="KW-0547">Nucleotide-binding</keyword>
<dbReference type="Pfam" id="PF08263">
    <property type="entry name" value="LRRNT_2"/>
    <property type="match status" value="1"/>
</dbReference>
<evidence type="ECO:0000256" key="7">
    <source>
        <dbReference type="ARBA" id="ARBA00022741"/>
    </source>
</evidence>
<keyword evidence="10 13" id="KW-0472">Membrane</keyword>
<keyword evidence="2" id="KW-0433">Leucine-rich repeat</keyword>
<sequence>MNFMAATTILLLLLTLLSTATSSSSSPDEQLLLLAFKSSLHDQASPSLSDWSPSSPTHHCNWTGVACTPHRSVSSLDLPGLNLSGDLPPSLCSLPSLSRLDLSRNLFSVPLPLHLSLCPSLLLLNLSSNLLWGPLPDRLPPSLTSLDLSHNPSISSQLPPDLGTLTSLKSLRLQASGLHGHIPADALLRLRSIELLDLSRNNLTGPLPANFGSGLPALAHLDLSQNNLSGPFPTDICNGNSLVELSLYENSFAGPVPPAAIQRCSSLERLQVQSNRFAGDFPSALWSLPRIRLIRAEDNRFTGRIPASVARSASLEQVQIDSNEFSGEIPPGLGSIPTMYRFSAPSNGFSGRLPDDFCGSPAMSILDVSRNSLSGPIPELANCTGLVSLSLAGNGLTGGIPRSLGRLQVLTYIDLSSNNLTGGIPEGLLGLKLALLNVSFNRLSGAVPLPLIAGLPASFLQGNPGLCGPGLPNACEDDEGGRGQSDGLTIAVVATAFAVGFVVLVLGFFGVYRLYRKGATSDGWKSVFFYPLGVSEDELITSLDEKSAIGRGPLGNVHLFQLPGGGLVAVKKLLNPGNLSLRTAKAEIGTLAKARHRNLTRVLGFCYSESALLLVHDYHRRGSVGDVLRSSGTLEWGVRLRIALGTARGLAYLHKDYVPHLLHRNLKSNNVLLDDDFEPKITGFGLDRVVGGDASYRLPMAHGSEPRCYIAPEHGYSKKTTEQMDIYSFGVLLLELITGREAERQESREAPDIVKWVRRKVNMTNGPLEVLDPKISSSSQQEMLGALDLALRCTSVMPEKRPASDEVVRSLESLHSVVNPPEIYSGELPISS</sequence>
<organism evidence="16 17">
    <name type="scientific">Iris pallida</name>
    <name type="common">Sweet iris</name>
    <dbReference type="NCBI Taxonomy" id="29817"/>
    <lineage>
        <taxon>Eukaryota</taxon>
        <taxon>Viridiplantae</taxon>
        <taxon>Streptophyta</taxon>
        <taxon>Embryophyta</taxon>
        <taxon>Tracheophyta</taxon>
        <taxon>Spermatophyta</taxon>
        <taxon>Magnoliopsida</taxon>
        <taxon>Liliopsida</taxon>
        <taxon>Asparagales</taxon>
        <taxon>Iridaceae</taxon>
        <taxon>Iridoideae</taxon>
        <taxon>Irideae</taxon>
        <taxon>Iris</taxon>
    </lineage>
</organism>
<comment type="caution">
    <text evidence="16">The sequence shown here is derived from an EMBL/GenBank/DDBJ whole genome shotgun (WGS) entry which is preliminary data.</text>
</comment>
<dbReference type="Gene3D" id="3.30.200.20">
    <property type="entry name" value="Phosphorylase Kinase, domain 1"/>
    <property type="match status" value="1"/>
</dbReference>
<dbReference type="InterPro" id="IPR003591">
    <property type="entry name" value="Leu-rich_rpt_typical-subtyp"/>
</dbReference>
<evidence type="ECO:0000256" key="5">
    <source>
        <dbReference type="ARBA" id="ARBA00022729"/>
    </source>
</evidence>
<keyword evidence="12" id="KW-0325">Glycoprotein</keyword>
<dbReference type="FunFam" id="3.80.10.10:FF:000534">
    <property type="entry name" value="Probably inactive leucine-rich repeat receptor-like protein kinase At5g06940"/>
    <property type="match status" value="1"/>
</dbReference>
<feature type="transmembrane region" description="Helical" evidence="13">
    <location>
        <begin position="488"/>
        <end position="515"/>
    </location>
</feature>
<name>A0AAX6EJA3_IRIPA</name>
<evidence type="ECO:0000256" key="11">
    <source>
        <dbReference type="ARBA" id="ARBA00023170"/>
    </source>
</evidence>
<dbReference type="Gene3D" id="3.80.10.10">
    <property type="entry name" value="Ribonuclease Inhibitor"/>
    <property type="match status" value="2"/>
</dbReference>
<feature type="signal peptide" evidence="14">
    <location>
        <begin position="1"/>
        <end position="22"/>
    </location>
</feature>
<reference evidence="16" key="2">
    <citation type="submission" date="2023-04" db="EMBL/GenBank/DDBJ databases">
        <authorList>
            <person name="Bruccoleri R.E."/>
            <person name="Oakeley E.J."/>
            <person name="Faust A.-M."/>
            <person name="Dessus-Babus S."/>
            <person name="Altorfer M."/>
            <person name="Burckhardt D."/>
            <person name="Oertli M."/>
            <person name="Naumann U."/>
            <person name="Petersen F."/>
            <person name="Wong J."/>
        </authorList>
    </citation>
    <scope>NUCLEOTIDE SEQUENCE</scope>
    <source>
        <strain evidence="16">GSM-AAB239-AS_SAM_17_03QT</strain>
        <tissue evidence="16">Leaf</tissue>
    </source>
</reference>
<accession>A0AAX6EJA3</accession>
<evidence type="ECO:0000256" key="10">
    <source>
        <dbReference type="ARBA" id="ARBA00023136"/>
    </source>
</evidence>
<keyword evidence="3" id="KW-0808">Transferase</keyword>
<proteinExistence type="predicted"/>
<evidence type="ECO:0000256" key="2">
    <source>
        <dbReference type="ARBA" id="ARBA00022614"/>
    </source>
</evidence>
<evidence type="ECO:0000256" key="8">
    <source>
        <dbReference type="ARBA" id="ARBA00022840"/>
    </source>
</evidence>
<dbReference type="GO" id="GO:0004672">
    <property type="term" value="F:protein kinase activity"/>
    <property type="evidence" value="ECO:0007669"/>
    <property type="project" value="InterPro"/>
</dbReference>
<dbReference type="InterPro" id="IPR050994">
    <property type="entry name" value="At_inactive_RLKs"/>
</dbReference>
<dbReference type="AlphaFoldDB" id="A0AAX6EJA3"/>
<dbReference type="SMART" id="SM00369">
    <property type="entry name" value="LRR_TYP"/>
    <property type="match status" value="5"/>
</dbReference>
<gene>
    <name evidence="16" type="ORF">M6B38_187100</name>
</gene>
<dbReference type="InterPro" id="IPR032675">
    <property type="entry name" value="LRR_dom_sf"/>
</dbReference>
<evidence type="ECO:0000259" key="15">
    <source>
        <dbReference type="PROSITE" id="PS50011"/>
    </source>
</evidence>
<keyword evidence="5 14" id="KW-0732">Signal</keyword>
<dbReference type="PANTHER" id="PTHR48010:SF55">
    <property type="entry name" value="OS01G0607900 PROTEIN"/>
    <property type="match status" value="1"/>
</dbReference>
<dbReference type="GO" id="GO:0005524">
    <property type="term" value="F:ATP binding"/>
    <property type="evidence" value="ECO:0007669"/>
    <property type="project" value="UniProtKB-KW"/>
</dbReference>
<keyword evidence="6" id="KW-0677">Repeat</keyword>
<dbReference type="InterPro" id="IPR001611">
    <property type="entry name" value="Leu-rich_rpt"/>
</dbReference>
<feature type="domain" description="Protein kinase" evidence="15">
    <location>
        <begin position="543"/>
        <end position="818"/>
    </location>
</feature>
<dbReference type="InterPro" id="IPR011009">
    <property type="entry name" value="Kinase-like_dom_sf"/>
</dbReference>
<evidence type="ECO:0000313" key="16">
    <source>
        <dbReference type="EMBL" id="KAJ6804237.1"/>
    </source>
</evidence>
<dbReference type="GO" id="GO:0016020">
    <property type="term" value="C:membrane"/>
    <property type="evidence" value="ECO:0007669"/>
    <property type="project" value="UniProtKB-SubCell"/>
</dbReference>
<keyword evidence="17" id="KW-1185">Reference proteome</keyword>
<evidence type="ECO:0000256" key="14">
    <source>
        <dbReference type="SAM" id="SignalP"/>
    </source>
</evidence>
<evidence type="ECO:0000256" key="13">
    <source>
        <dbReference type="SAM" id="Phobius"/>
    </source>
</evidence>
<dbReference type="PANTHER" id="PTHR48010">
    <property type="entry name" value="OS05G0588300 PROTEIN"/>
    <property type="match status" value="1"/>
</dbReference>
<evidence type="ECO:0000256" key="4">
    <source>
        <dbReference type="ARBA" id="ARBA00022692"/>
    </source>
</evidence>
<dbReference type="InterPro" id="IPR013210">
    <property type="entry name" value="LRR_N_plant-typ"/>
</dbReference>
<dbReference type="Pfam" id="PF13855">
    <property type="entry name" value="LRR_8"/>
    <property type="match status" value="2"/>
</dbReference>
<evidence type="ECO:0000256" key="12">
    <source>
        <dbReference type="ARBA" id="ARBA00023180"/>
    </source>
</evidence>
<feature type="chain" id="PRO_5043343443" evidence="14">
    <location>
        <begin position="23"/>
        <end position="832"/>
    </location>
</feature>
<reference evidence="16" key="1">
    <citation type="journal article" date="2023" name="GigaByte">
        <title>Genome assembly of the bearded iris, Iris pallida Lam.</title>
        <authorList>
            <person name="Bruccoleri R.E."/>
            <person name="Oakeley E.J."/>
            <person name="Faust A.M.E."/>
            <person name="Altorfer M."/>
            <person name="Dessus-Babus S."/>
            <person name="Burckhardt D."/>
            <person name="Oertli M."/>
            <person name="Naumann U."/>
            <person name="Petersen F."/>
            <person name="Wong J."/>
        </authorList>
    </citation>
    <scope>NUCLEOTIDE SEQUENCE</scope>
    <source>
        <strain evidence="16">GSM-AAB239-AS_SAM_17_03QT</strain>
    </source>
</reference>
<keyword evidence="4 13" id="KW-0812">Transmembrane</keyword>
<keyword evidence="8" id="KW-0067">ATP-binding</keyword>
<evidence type="ECO:0000256" key="3">
    <source>
        <dbReference type="ARBA" id="ARBA00022679"/>
    </source>
</evidence>
<keyword evidence="9 13" id="KW-1133">Transmembrane helix</keyword>